<evidence type="ECO:0000313" key="4">
    <source>
        <dbReference type="Proteomes" id="UP000483142"/>
    </source>
</evidence>
<evidence type="ECO:0000313" key="1">
    <source>
        <dbReference type="EMBL" id="KAB6450534.1"/>
    </source>
</evidence>
<comment type="caution">
    <text evidence="1">The sequence shown here is derived from an EMBL/GenBank/DDBJ whole genome shotgun (WGS) entry which is preliminary data.</text>
</comment>
<sequence length="98" mass="11059">MAQDGKSQMNIWNEALTTKEKVDKAVKNLLRSEAEYDAIIQALTSKGVTKDNLEALKAKPKYATFRTECYKRALEGFGVEDAEAKALEQDEDLDFIKE</sequence>
<gene>
    <name evidence="2" type="ORF">GAZ06_16335</name>
    <name evidence="1" type="ORF">GAZ09_15365</name>
</gene>
<accession>A0A3E4KJ10</accession>
<dbReference type="EMBL" id="WDBY01000037">
    <property type="protein sequence ID" value="KAB6474653.1"/>
    <property type="molecule type" value="Genomic_DNA"/>
</dbReference>
<proteinExistence type="predicted"/>
<evidence type="ECO:0000313" key="2">
    <source>
        <dbReference type="EMBL" id="KAB6474653.1"/>
    </source>
</evidence>
<dbReference type="Proteomes" id="UP000468344">
    <property type="component" value="Unassembled WGS sequence"/>
</dbReference>
<name>A0A3E4KJ10_PHOVU</name>
<organism evidence="1 4">
    <name type="scientific">Phocaeicola vulgatus</name>
    <name type="common">Bacteroides vulgatus</name>
    <dbReference type="NCBI Taxonomy" id="821"/>
    <lineage>
        <taxon>Bacteria</taxon>
        <taxon>Pseudomonadati</taxon>
        <taxon>Bacteroidota</taxon>
        <taxon>Bacteroidia</taxon>
        <taxon>Bacteroidales</taxon>
        <taxon>Bacteroidaceae</taxon>
        <taxon>Phocaeicola</taxon>
    </lineage>
</organism>
<evidence type="ECO:0000313" key="3">
    <source>
        <dbReference type="Proteomes" id="UP000468344"/>
    </source>
</evidence>
<dbReference type="Proteomes" id="UP000483142">
    <property type="component" value="Unassembled WGS sequence"/>
</dbReference>
<dbReference type="AlphaFoldDB" id="A0A3E4KJ10"/>
<protein>
    <submittedName>
        <fullName evidence="1">Uncharacterized protein</fullName>
    </submittedName>
</protein>
<dbReference type="EMBL" id="WDBZ01000033">
    <property type="protein sequence ID" value="KAB6450534.1"/>
    <property type="molecule type" value="Genomic_DNA"/>
</dbReference>
<dbReference type="RefSeq" id="WP_117696943.1">
    <property type="nucleotide sequence ID" value="NZ_CAXTGH010000003.1"/>
</dbReference>
<reference evidence="3 4" key="1">
    <citation type="journal article" date="2019" name="Nat. Med.">
        <title>A library of human gut bacterial isolates paired with longitudinal multiomics data enables mechanistic microbiome research.</title>
        <authorList>
            <person name="Poyet M."/>
            <person name="Groussin M."/>
            <person name="Gibbons S.M."/>
            <person name="Avila-Pacheco J."/>
            <person name="Jiang X."/>
            <person name="Kearney S.M."/>
            <person name="Perrotta A.R."/>
            <person name="Berdy B."/>
            <person name="Zhao S."/>
            <person name="Lieberman T.D."/>
            <person name="Swanson P.K."/>
            <person name="Smith M."/>
            <person name="Roesemann S."/>
            <person name="Alexander J.E."/>
            <person name="Rich S.A."/>
            <person name="Livny J."/>
            <person name="Vlamakis H."/>
            <person name="Clish C."/>
            <person name="Bullock K."/>
            <person name="Deik A."/>
            <person name="Scott J."/>
            <person name="Pierce K.A."/>
            <person name="Xavier R.J."/>
            <person name="Alm E.J."/>
        </authorList>
    </citation>
    <scope>NUCLEOTIDE SEQUENCE [LARGE SCALE GENOMIC DNA]</scope>
    <source>
        <strain evidence="2 3">BIOML-A140</strain>
        <strain evidence="1 4">BIOML-A141</strain>
    </source>
</reference>